<organism evidence="2">
    <name type="scientific">uncultured Microbacterium sp</name>
    <dbReference type="NCBI Taxonomy" id="191216"/>
    <lineage>
        <taxon>Bacteria</taxon>
        <taxon>Bacillati</taxon>
        <taxon>Actinomycetota</taxon>
        <taxon>Actinomycetes</taxon>
        <taxon>Micrococcales</taxon>
        <taxon>Microbacteriaceae</taxon>
        <taxon>Microbacterium</taxon>
        <taxon>environmental samples</taxon>
    </lineage>
</organism>
<keyword evidence="1" id="KW-1133">Transmembrane helix</keyword>
<keyword evidence="1" id="KW-0472">Membrane</keyword>
<evidence type="ECO:0000313" key="2">
    <source>
        <dbReference type="EMBL" id="SBS74113.1"/>
    </source>
</evidence>
<feature type="transmembrane region" description="Helical" evidence="1">
    <location>
        <begin position="37"/>
        <end position="58"/>
    </location>
</feature>
<proteinExistence type="predicted"/>
<keyword evidence="1" id="KW-0812">Transmembrane</keyword>
<sequence length="216" mass="23120">MAFAQPAITGFGGLPRVNLMPRVEIERRQRSTLIRRWLRGVIAALAVVALLAGAAFWLQTTAAVRNAITTQRTNTLLSEVAALAPVRGKLELRAELEGYRAQAMGTDLRWSALLATVERALPSGVTVAGFSLAPGGLLAAGEDPLAETGAEGTLALSSETPAEIVRLIRALRPLDGVLEVDGWEVAVENGVYTYVLRIAYDQSVYTGAYTLEEDSQ</sequence>
<evidence type="ECO:0008006" key="3">
    <source>
        <dbReference type="Google" id="ProtNLM"/>
    </source>
</evidence>
<name>A0A1Y5P618_9MICO</name>
<reference evidence="2" key="1">
    <citation type="submission" date="2016-03" db="EMBL/GenBank/DDBJ databases">
        <authorList>
            <person name="Ploux O."/>
        </authorList>
    </citation>
    <scope>NUCLEOTIDE SEQUENCE</scope>
    <source>
        <strain evidence="2">UC1</strain>
    </source>
</reference>
<dbReference type="RefSeq" id="WP_295577114.1">
    <property type="nucleotide sequence ID" value="NZ_FLQR01000009.1"/>
</dbReference>
<evidence type="ECO:0000256" key="1">
    <source>
        <dbReference type="SAM" id="Phobius"/>
    </source>
</evidence>
<accession>A0A1Y5P618</accession>
<dbReference type="AlphaFoldDB" id="A0A1Y5P618"/>
<dbReference type="EMBL" id="FLQR01000009">
    <property type="protein sequence ID" value="SBS74113.1"/>
    <property type="molecule type" value="Genomic_DNA"/>
</dbReference>
<protein>
    <recommendedName>
        <fullName evidence="3">Fimbrial assembly family protein</fullName>
    </recommendedName>
</protein>
<gene>
    <name evidence="2" type="ORF">MIPYR_50196</name>
</gene>